<evidence type="ECO:0000313" key="2">
    <source>
        <dbReference type="EMBL" id="KAJ4827374.1"/>
    </source>
</evidence>
<gene>
    <name evidence="2" type="ORF">Tsubulata_014968</name>
</gene>
<name>A0A9Q0F9G3_9ROSI</name>
<evidence type="ECO:0000313" key="3">
    <source>
        <dbReference type="Proteomes" id="UP001141552"/>
    </source>
</evidence>
<dbReference type="AlphaFoldDB" id="A0A9Q0F9G3"/>
<comment type="caution">
    <text evidence="2">The sequence shown here is derived from an EMBL/GenBank/DDBJ whole genome shotgun (WGS) entry which is preliminary data.</text>
</comment>
<protein>
    <submittedName>
        <fullName evidence="2">Uncharacterized protein</fullName>
    </submittedName>
</protein>
<reference evidence="2" key="1">
    <citation type="submission" date="2022-02" db="EMBL/GenBank/DDBJ databases">
        <authorList>
            <person name="Henning P.M."/>
            <person name="McCubbin A.G."/>
            <person name="Shore J.S."/>
        </authorList>
    </citation>
    <scope>NUCLEOTIDE SEQUENCE</scope>
    <source>
        <strain evidence="2">F60SS</strain>
        <tissue evidence="2">Leaves</tissue>
    </source>
</reference>
<dbReference type="EMBL" id="JAKUCV010006429">
    <property type="protein sequence ID" value="KAJ4827374.1"/>
    <property type="molecule type" value="Genomic_DNA"/>
</dbReference>
<proteinExistence type="predicted"/>
<accession>A0A9Q0F9G3</accession>
<feature type="region of interest" description="Disordered" evidence="1">
    <location>
        <begin position="48"/>
        <end position="83"/>
    </location>
</feature>
<evidence type="ECO:0000256" key="1">
    <source>
        <dbReference type="SAM" id="MobiDB-lite"/>
    </source>
</evidence>
<reference evidence="2" key="2">
    <citation type="journal article" date="2023" name="Plants (Basel)">
        <title>Annotation of the Turnera subulata (Passifloraceae) Draft Genome Reveals the S-Locus Evolved after the Divergence of Turneroideae from Passifloroideae in a Stepwise Manner.</title>
        <authorList>
            <person name="Henning P.M."/>
            <person name="Roalson E.H."/>
            <person name="Mir W."/>
            <person name="McCubbin A.G."/>
            <person name="Shore J.S."/>
        </authorList>
    </citation>
    <scope>NUCLEOTIDE SEQUENCE</scope>
    <source>
        <strain evidence="2">F60SS</strain>
    </source>
</reference>
<feature type="compositionally biased region" description="Basic residues" evidence="1">
    <location>
        <begin position="62"/>
        <end position="71"/>
    </location>
</feature>
<keyword evidence="3" id="KW-1185">Reference proteome</keyword>
<sequence length="97" mass="10846">MTIFCTCCLRQVQPCSGSFADSEFICRSCGHCGKVLFFEANTQKRSKSRIYKRSKSTEKLRSKSKISKRSKSTQNGPGSSEELMMSMVMALSKGYGH</sequence>
<organism evidence="2 3">
    <name type="scientific">Turnera subulata</name>
    <dbReference type="NCBI Taxonomy" id="218843"/>
    <lineage>
        <taxon>Eukaryota</taxon>
        <taxon>Viridiplantae</taxon>
        <taxon>Streptophyta</taxon>
        <taxon>Embryophyta</taxon>
        <taxon>Tracheophyta</taxon>
        <taxon>Spermatophyta</taxon>
        <taxon>Magnoliopsida</taxon>
        <taxon>eudicotyledons</taxon>
        <taxon>Gunneridae</taxon>
        <taxon>Pentapetalae</taxon>
        <taxon>rosids</taxon>
        <taxon>fabids</taxon>
        <taxon>Malpighiales</taxon>
        <taxon>Passifloraceae</taxon>
        <taxon>Turnera</taxon>
    </lineage>
</organism>
<dbReference type="Proteomes" id="UP001141552">
    <property type="component" value="Unassembled WGS sequence"/>
</dbReference>